<feature type="transmembrane region" description="Helical" evidence="6">
    <location>
        <begin position="127"/>
        <end position="149"/>
    </location>
</feature>
<evidence type="ECO:0000313" key="7">
    <source>
        <dbReference type="Ensembl" id="ENSPTEP00000004973.1"/>
    </source>
</evidence>
<dbReference type="Proteomes" id="UP000694416">
    <property type="component" value="Unplaced"/>
</dbReference>
<evidence type="ECO:0008006" key="9">
    <source>
        <dbReference type="Google" id="ProtNLM"/>
    </source>
</evidence>
<name>A0A8C9GP09_9PRIM</name>
<feature type="compositionally biased region" description="Basic and acidic residues" evidence="5">
    <location>
        <begin position="356"/>
        <end position="366"/>
    </location>
</feature>
<keyword evidence="4 6" id="KW-0472">Membrane</keyword>
<dbReference type="PROSITE" id="PS00154">
    <property type="entry name" value="ATPASE_E1_E2"/>
    <property type="match status" value="1"/>
</dbReference>
<protein>
    <recommendedName>
        <fullName evidence="9">Guanylyl cyclase</fullName>
    </recommendedName>
</protein>
<evidence type="ECO:0000256" key="5">
    <source>
        <dbReference type="SAM" id="MobiDB-lite"/>
    </source>
</evidence>
<dbReference type="PANTHER" id="PTHR24092:SF175">
    <property type="entry name" value="PHOSPHOLIPID-TRANSPORTING ATPASE"/>
    <property type="match status" value="1"/>
</dbReference>
<evidence type="ECO:0000256" key="1">
    <source>
        <dbReference type="ARBA" id="ARBA00004370"/>
    </source>
</evidence>
<evidence type="ECO:0000256" key="6">
    <source>
        <dbReference type="SAM" id="Phobius"/>
    </source>
</evidence>
<feature type="compositionally biased region" description="Low complexity" evidence="5">
    <location>
        <begin position="225"/>
        <end position="238"/>
    </location>
</feature>
<feature type="transmembrane region" description="Helical" evidence="6">
    <location>
        <begin position="76"/>
        <end position="97"/>
    </location>
</feature>
<evidence type="ECO:0000256" key="4">
    <source>
        <dbReference type="ARBA" id="ARBA00023136"/>
    </source>
</evidence>
<feature type="compositionally biased region" description="Basic residues" evidence="5">
    <location>
        <begin position="581"/>
        <end position="590"/>
    </location>
</feature>
<evidence type="ECO:0000256" key="2">
    <source>
        <dbReference type="ARBA" id="ARBA00022692"/>
    </source>
</evidence>
<dbReference type="Ensembl" id="ENSPTET00000007676.1">
    <property type="protein sequence ID" value="ENSPTEP00000004973.1"/>
    <property type="gene ID" value="ENSPTEG00000005785.1"/>
</dbReference>
<reference evidence="7" key="2">
    <citation type="submission" date="2025-09" db="UniProtKB">
        <authorList>
            <consortium name="Ensembl"/>
        </authorList>
    </citation>
    <scope>IDENTIFICATION</scope>
</reference>
<dbReference type="InterPro" id="IPR023299">
    <property type="entry name" value="ATPase_P-typ_cyto_dom_N"/>
</dbReference>
<evidence type="ECO:0000256" key="3">
    <source>
        <dbReference type="ARBA" id="ARBA00022989"/>
    </source>
</evidence>
<sequence>MCEKPNSNMESFNGSLKLDAHPRASSLSINNVIFKGSYIKKTDYIFGVIIYTGTDTKIMKNVFKNKYKPGFINKEVNLYTIIIVFFTLICVFISVLCKWTEDDKFKNGNHFLLITVKDDLFESIVKFILLYANTIPISILIIVDIISIIQSILIENDNRISTFENDESECLPSSESEPYIDLRLSSVTDDFFKKYTFFLNNIKKNISFTNLYTSLVSTRSDRNDNNGNNIDNNASNNHNDNKRKSSLNLIEDGSINDKSPNDNGVKYDNNHSSCNYYKSTYDKFSQIDAKAERDNHTHTDGKNSVTEEAVNNSNKMNMEKIISISEKIKNYFIFKKKVIHNMEKNTNNDNGDNGDNGDKENKNDRNNLLKCDKNAESNALTHKLKENEDLNNKFLDNIKNKQESESTSKIVKSINGDINKNYTRISTNKGILINNNDYYNERKKKNILHKIFPFFFNNNKKNQTTYYDINKKKSLISQVGNSCVLKNSHYDGGSHNSVSYFNDSCYKGSHYNSSHYNDKFMSNNSKYGWGLCLNSNMHGDLGNVDFIFTDKTGTLTNNDMCFNMCSIGDRTYGSINIKRVKRKKYKKNAKKDKDYNNNKHYGHTAHNKKSHIPISELDDTHSLKNRLLKKLSYSSNRDDVKQSTTNKLLDEKRFSKKENVNNNYCKNDNNCNKNVNNIITNGYRNSGNNNNHVGNNTINPEDNLNNDSKCIMADTGHNVTNGERTLNKRFHIQNSYNKNPAQSLSYDSTWDNKNTSSNYFVEKYERSIKNRLSSASISSEPISYGHWNYPLHNSNNSFSTSFNSDSCSSSFSSY</sequence>
<feature type="region of interest" description="Disordered" evidence="5">
    <location>
        <begin position="219"/>
        <end position="244"/>
    </location>
</feature>
<accession>A0A8C9GP09</accession>
<evidence type="ECO:0000313" key="8">
    <source>
        <dbReference type="Proteomes" id="UP000694416"/>
    </source>
</evidence>
<dbReference type="GO" id="GO:0000166">
    <property type="term" value="F:nucleotide binding"/>
    <property type="evidence" value="ECO:0007669"/>
    <property type="project" value="InterPro"/>
</dbReference>
<feature type="region of interest" description="Disordered" evidence="5">
    <location>
        <begin position="581"/>
        <end position="607"/>
    </location>
</feature>
<comment type="subcellular location">
    <subcellularLocation>
        <location evidence="1">Membrane</location>
    </subcellularLocation>
</comment>
<dbReference type="GO" id="GO:0005886">
    <property type="term" value="C:plasma membrane"/>
    <property type="evidence" value="ECO:0007669"/>
    <property type="project" value="TreeGrafter"/>
</dbReference>
<organism evidence="7 8">
    <name type="scientific">Piliocolobus tephrosceles</name>
    <name type="common">Ugandan red Colobus</name>
    <dbReference type="NCBI Taxonomy" id="591936"/>
    <lineage>
        <taxon>Eukaryota</taxon>
        <taxon>Metazoa</taxon>
        <taxon>Chordata</taxon>
        <taxon>Craniata</taxon>
        <taxon>Vertebrata</taxon>
        <taxon>Euteleostomi</taxon>
        <taxon>Mammalia</taxon>
        <taxon>Eutheria</taxon>
        <taxon>Euarchontoglires</taxon>
        <taxon>Primates</taxon>
        <taxon>Haplorrhini</taxon>
        <taxon>Catarrhini</taxon>
        <taxon>Cercopithecidae</taxon>
        <taxon>Colobinae</taxon>
        <taxon>Piliocolobus</taxon>
    </lineage>
</organism>
<feature type="compositionally biased region" description="Low complexity" evidence="5">
    <location>
        <begin position="344"/>
        <end position="353"/>
    </location>
</feature>
<reference evidence="7" key="1">
    <citation type="submission" date="2025-08" db="UniProtKB">
        <authorList>
            <consortium name="Ensembl"/>
        </authorList>
    </citation>
    <scope>IDENTIFICATION</scope>
</reference>
<dbReference type="InterPro" id="IPR023214">
    <property type="entry name" value="HAD_sf"/>
</dbReference>
<feature type="region of interest" description="Disordered" evidence="5">
    <location>
        <begin position="344"/>
        <end position="366"/>
    </location>
</feature>
<keyword evidence="3 6" id="KW-1133">Transmembrane helix</keyword>
<dbReference type="GO" id="GO:0045332">
    <property type="term" value="P:phospholipid translocation"/>
    <property type="evidence" value="ECO:0007669"/>
    <property type="project" value="TreeGrafter"/>
</dbReference>
<dbReference type="AlphaFoldDB" id="A0A8C9GP09"/>
<keyword evidence="2 6" id="KW-0812">Transmembrane</keyword>
<dbReference type="Gene3D" id="3.40.50.1000">
    <property type="entry name" value="HAD superfamily/HAD-like"/>
    <property type="match status" value="1"/>
</dbReference>
<dbReference type="Gene3D" id="3.40.1110.10">
    <property type="entry name" value="Calcium-transporting ATPase, cytoplasmic domain N"/>
    <property type="match status" value="1"/>
</dbReference>
<proteinExistence type="predicted"/>
<dbReference type="GO" id="GO:0140326">
    <property type="term" value="F:ATPase-coupled intramembrane lipid transporter activity"/>
    <property type="evidence" value="ECO:0007669"/>
    <property type="project" value="TreeGrafter"/>
</dbReference>
<keyword evidence="8" id="KW-1185">Reference proteome</keyword>
<dbReference type="PANTHER" id="PTHR24092">
    <property type="entry name" value="PROBABLE PHOSPHOLIPID-TRANSPORTING ATPASE"/>
    <property type="match status" value="1"/>
</dbReference>
<dbReference type="InterPro" id="IPR018303">
    <property type="entry name" value="ATPase_P-typ_P_site"/>
</dbReference>